<proteinExistence type="predicted"/>
<name>A0A4Y2V7V3_ARAVE</name>
<evidence type="ECO:0000313" key="1">
    <source>
        <dbReference type="EMBL" id="GBO21353.1"/>
    </source>
</evidence>
<dbReference type="EMBL" id="BGPR01044555">
    <property type="protein sequence ID" value="GBO21353.1"/>
    <property type="molecule type" value="Genomic_DNA"/>
</dbReference>
<keyword evidence="2" id="KW-1185">Reference proteome</keyword>
<protein>
    <submittedName>
        <fullName evidence="1">Uncharacterized protein</fullName>
    </submittedName>
</protein>
<dbReference type="Gene3D" id="3.30.890.10">
    <property type="entry name" value="Methyl-cpg-binding Protein 2, Chain A"/>
    <property type="match status" value="1"/>
</dbReference>
<dbReference type="AlphaFoldDB" id="A0A4Y2V7V3"/>
<organism evidence="1 2">
    <name type="scientific">Araneus ventricosus</name>
    <name type="common">Orbweaver spider</name>
    <name type="synonym">Epeira ventricosa</name>
    <dbReference type="NCBI Taxonomy" id="182803"/>
    <lineage>
        <taxon>Eukaryota</taxon>
        <taxon>Metazoa</taxon>
        <taxon>Ecdysozoa</taxon>
        <taxon>Arthropoda</taxon>
        <taxon>Chelicerata</taxon>
        <taxon>Arachnida</taxon>
        <taxon>Araneae</taxon>
        <taxon>Araneomorphae</taxon>
        <taxon>Entelegynae</taxon>
        <taxon>Araneoidea</taxon>
        <taxon>Araneidae</taxon>
        <taxon>Araneus</taxon>
    </lineage>
</organism>
<accession>A0A4Y2V7V3</accession>
<evidence type="ECO:0000313" key="2">
    <source>
        <dbReference type="Proteomes" id="UP000499080"/>
    </source>
</evidence>
<dbReference type="Proteomes" id="UP000499080">
    <property type="component" value="Unassembled WGS sequence"/>
</dbReference>
<reference evidence="1 2" key="1">
    <citation type="journal article" date="2019" name="Sci. Rep.">
        <title>Orb-weaving spider Araneus ventricosus genome elucidates the spidroin gene catalogue.</title>
        <authorList>
            <person name="Kono N."/>
            <person name="Nakamura H."/>
            <person name="Ohtoshi R."/>
            <person name="Moran D.A.P."/>
            <person name="Shinohara A."/>
            <person name="Yoshida Y."/>
            <person name="Fujiwara M."/>
            <person name="Mori M."/>
            <person name="Tomita M."/>
            <person name="Arakawa K."/>
        </authorList>
    </citation>
    <scope>NUCLEOTIDE SEQUENCE [LARGE SCALE GENOMIC DNA]</scope>
</reference>
<sequence>MDTEFVIDSVATAEGTTNILGIGDVNLEIMDDSDKVSLLFKNVLYAPQMILSFQVMKLQYLPKPSDKTERDWKLVCVTRQKGKTKRRIDVYYYPEAKVRLRSKNVEKCCENEFSTDVEDISDSEAHLVDIKIPNNFKESQNVHERANLCSATKEEIEILKPEMFMRLSLDPKIRMCWGISGYIHLKRMLLDRGGET</sequence>
<comment type="caution">
    <text evidence="1">The sequence shown here is derived from an EMBL/GenBank/DDBJ whole genome shotgun (WGS) entry which is preliminary data.</text>
</comment>
<gene>
    <name evidence="1" type="ORF">AVEN_130253_1</name>
</gene>